<name>A0A9D1PWC0_9BACT</name>
<dbReference type="EMBL" id="DXHV01000025">
    <property type="protein sequence ID" value="HIV99968.1"/>
    <property type="molecule type" value="Genomic_DNA"/>
</dbReference>
<dbReference type="Proteomes" id="UP000886752">
    <property type="component" value="Unassembled WGS sequence"/>
</dbReference>
<dbReference type="PANTHER" id="PTHR14614">
    <property type="entry name" value="HEPATOCELLULAR CARCINOMA-ASSOCIATED ANTIGEN"/>
    <property type="match status" value="1"/>
</dbReference>
<dbReference type="CDD" id="cd02440">
    <property type="entry name" value="AdoMet_MTases"/>
    <property type="match status" value="1"/>
</dbReference>
<dbReference type="InterPro" id="IPR019410">
    <property type="entry name" value="Methyltransf_16"/>
</dbReference>
<reference evidence="1" key="2">
    <citation type="submission" date="2021-04" db="EMBL/GenBank/DDBJ databases">
        <authorList>
            <person name="Gilroy R."/>
        </authorList>
    </citation>
    <scope>NUCLEOTIDE SEQUENCE</scope>
    <source>
        <strain evidence="1">ChiHecec2B26-446</strain>
    </source>
</reference>
<keyword evidence="1" id="KW-0687">Ribonucleoprotein</keyword>
<protein>
    <submittedName>
        <fullName evidence="1">50S ribosomal protein L11 methyltransferase</fullName>
    </submittedName>
</protein>
<comment type="caution">
    <text evidence="1">The sequence shown here is derived from an EMBL/GenBank/DDBJ whole genome shotgun (WGS) entry which is preliminary data.</text>
</comment>
<reference evidence="1" key="1">
    <citation type="journal article" date="2021" name="PeerJ">
        <title>Extensive microbial diversity within the chicken gut microbiome revealed by metagenomics and culture.</title>
        <authorList>
            <person name="Gilroy R."/>
            <person name="Ravi A."/>
            <person name="Getino M."/>
            <person name="Pursley I."/>
            <person name="Horton D.L."/>
            <person name="Alikhan N.F."/>
            <person name="Baker D."/>
            <person name="Gharbi K."/>
            <person name="Hall N."/>
            <person name="Watson M."/>
            <person name="Adriaenssens E.M."/>
            <person name="Foster-Nyarko E."/>
            <person name="Jarju S."/>
            <person name="Secka A."/>
            <person name="Antonio M."/>
            <person name="Oren A."/>
            <person name="Chaudhuri R.R."/>
            <person name="La Ragione R."/>
            <person name="Hildebrand F."/>
            <person name="Pallen M.J."/>
        </authorList>
    </citation>
    <scope>NUCLEOTIDE SEQUENCE</scope>
    <source>
        <strain evidence="1">ChiHecec2B26-446</strain>
    </source>
</reference>
<dbReference type="SUPFAM" id="SSF53335">
    <property type="entry name" value="S-adenosyl-L-methionine-dependent methyltransferases"/>
    <property type="match status" value="1"/>
</dbReference>
<dbReference type="GO" id="GO:0032259">
    <property type="term" value="P:methylation"/>
    <property type="evidence" value="ECO:0007669"/>
    <property type="project" value="UniProtKB-KW"/>
</dbReference>
<keyword evidence="1" id="KW-0689">Ribosomal protein</keyword>
<evidence type="ECO:0000313" key="2">
    <source>
        <dbReference type="Proteomes" id="UP000886752"/>
    </source>
</evidence>
<keyword evidence="1" id="KW-0489">Methyltransferase</keyword>
<dbReference type="GO" id="GO:0005840">
    <property type="term" value="C:ribosome"/>
    <property type="evidence" value="ECO:0007669"/>
    <property type="project" value="UniProtKB-KW"/>
</dbReference>
<dbReference type="Gene3D" id="3.40.50.150">
    <property type="entry name" value="Vaccinia Virus protein VP39"/>
    <property type="match status" value="1"/>
</dbReference>
<dbReference type="AlphaFoldDB" id="A0A9D1PWC0"/>
<sequence length="255" mass="28633">MSDETAVSGSVQADGTEEESSELKAVLDEIARRFQVSFHPLQYDDVTFQVLDVANMTQYLDRLLATKAIKNPLKDLPLWAKIWPGSFVLETYLRKKAATQGRNLLELGCGCGVLSLLASRLGFASITASDVEDEALLFARANVLKNHLEHLIHVQHVDVTRPGKNPYLDSELDIIVASEILYLDDLHTPLLNFLDRHLAQDGQAVFCTDMARRKPHFAKKAAKRFKVQELYLPGAFTDKEGALQRRLYSLLIVQK</sequence>
<dbReference type="InterPro" id="IPR029063">
    <property type="entry name" value="SAM-dependent_MTases_sf"/>
</dbReference>
<proteinExistence type="predicted"/>
<gene>
    <name evidence="1" type="ORF">H9894_02100</name>
</gene>
<accession>A0A9D1PWC0</accession>
<dbReference type="GO" id="GO:0008168">
    <property type="term" value="F:methyltransferase activity"/>
    <property type="evidence" value="ECO:0007669"/>
    <property type="project" value="UniProtKB-KW"/>
</dbReference>
<dbReference type="Pfam" id="PF10294">
    <property type="entry name" value="Methyltransf_16"/>
    <property type="match status" value="1"/>
</dbReference>
<evidence type="ECO:0000313" key="1">
    <source>
        <dbReference type="EMBL" id="HIV99968.1"/>
    </source>
</evidence>
<organism evidence="1 2">
    <name type="scientific">Candidatus Desulfovibrio intestinipullorum</name>
    <dbReference type="NCBI Taxonomy" id="2838536"/>
    <lineage>
        <taxon>Bacteria</taxon>
        <taxon>Pseudomonadati</taxon>
        <taxon>Thermodesulfobacteriota</taxon>
        <taxon>Desulfovibrionia</taxon>
        <taxon>Desulfovibrionales</taxon>
        <taxon>Desulfovibrionaceae</taxon>
        <taxon>Desulfovibrio</taxon>
    </lineage>
</organism>
<keyword evidence="1" id="KW-0808">Transferase</keyword>